<dbReference type="Pfam" id="PF01588">
    <property type="entry name" value="tRNA_bind"/>
    <property type="match status" value="1"/>
</dbReference>
<dbReference type="InterPro" id="IPR002547">
    <property type="entry name" value="tRNA-bd_dom"/>
</dbReference>
<keyword evidence="3 6" id="KW-0820">tRNA-binding</keyword>
<evidence type="ECO:0000256" key="1">
    <source>
        <dbReference type="ARBA" id="ARBA00004496"/>
    </source>
</evidence>
<keyword evidence="5" id="KW-0648">Protein biosynthesis</keyword>
<dbReference type="EMBL" id="CAJOBA010000836">
    <property type="protein sequence ID" value="CAF3559780.1"/>
    <property type="molecule type" value="Genomic_DNA"/>
</dbReference>
<evidence type="ECO:0000256" key="2">
    <source>
        <dbReference type="ARBA" id="ARBA00022490"/>
    </source>
</evidence>
<dbReference type="AlphaFoldDB" id="A0A8S2GZX0"/>
<gene>
    <name evidence="10" type="ORF">OVA965_LOCUS3470</name>
    <name evidence="11" type="ORF">TMI583_LOCUS3469</name>
</gene>
<dbReference type="InterPro" id="IPR051270">
    <property type="entry name" value="Tyrosine-tRNA_ligase_regulator"/>
</dbReference>
<keyword evidence="2" id="KW-0963">Cytoplasm</keyword>
<dbReference type="GO" id="GO:0005737">
    <property type="term" value="C:cytoplasm"/>
    <property type="evidence" value="ECO:0007669"/>
    <property type="project" value="UniProtKB-SubCell"/>
</dbReference>
<feature type="compositionally biased region" description="Polar residues" evidence="8">
    <location>
        <begin position="141"/>
        <end position="162"/>
    </location>
</feature>
<evidence type="ECO:0000313" key="10">
    <source>
        <dbReference type="EMBL" id="CAF0778404.1"/>
    </source>
</evidence>
<organism evidence="11 12">
    <name type="scientific">Didymodactylos carnosus</name>
    <dbReference type="NCBI Taxonomy" id="1234261"/>
    <lineage>
        <taxon>Eukaryota</taxon>
        <taxon>Metazoa</taxon>
        <taxon>Spiralia</taxon>
        <taxon>Gnathifera</taxon>
        <taxon>Rotifera</taxon>
        <taxon>Eurotatoria</taxon>
        <taxon>Bdelloidea</taxon>
        <taxon>Philodinida</taxon>
        <taxon>Philodinidae</taxon>
        <taxon>Didymodactylos</taxon>
    </lineage>
</organism>
<evidence type="ECO:0000256" key="7">
    <source>
        <dbReference type="SAM" id="Coils"/>
    </source>
</evidence>
<reference evidence="11" key="1">
    <citation type="submission" date="2021-02" db="EMBL/GenBank/DDBJ databases">
        <authorList>
            <person name="Nowell W R."/>
        </authorList>
    </citation>
    <scope>NUCLEOTIDE SEQUENCE</scope>
</reference>
<evidence type="ECO:0000313" key="11">
    <source>
        <dbReference type="EMBL" id="CAF3559780.1"/>
    </source>
</evidence>
<dbReference type="Gene3D" id="2.40.50.140">
    <property type="entry name" value="Nucleic acid-binding proteins"/>
    <property type="match status" value="1"/>
</dbReference>
<evidence type="ECO:0000259" key="9">
    <source>
        <dbReference type="PROSITE" id="PS50886"/>
    </source>
</evidence>
<evidence type="ECO:0000256" key="3">
    <source>
        <dbReference type="ARBA" id="ARBA00022555"/>
    </source>
</evidence>
<feature type="coiled-coil region" evidence="7">
    <location>
        <begin position="69"/>
        <end position="96"/>
    </location>
</feature>
<feature type="region of interest" description="Disordered" evidence="8">
    <location>
        <begin position="141"/>
        <end position="180"/>
    </location>
</feature>
<dbReference type="EMBL" id="CAJNOK010000836">
    <property type="protein sequence ID" value="CAF0778404.1"/>
    <property type="molecule type" value="Genomic_DNA"/>
</dbReference>
<dbReference type="Proteomes" id="UP000677228">
    <property type="component" value="Unassembled WGS sequence"/>
</dbReference>
<evidence type="ECO:0000256" key="8">
    <source>
        <dbReference type="SAM" id="MobiDB-lite"/>
    </source>
</evidence>
<dbReference type="SUPFAM" id="SSF50249">
    <property type="entry name" value="Nucleic acid-binding proteins"/>
    <property type="match status" value="1"/>
</dbReference>
<feature type="compositionally biased region" description="Basic and acidic residues" evidence="8">
    <location>
        <begin position="171"/>
        <end position="180"/>
    </location>
</feature>
<evidence type="ECO:0000313" key="12">
    <source>
        <dbReference type="Proteomes" id="UP000682733"/>
    </source>
</evidence>
<dbReference type="GO" id="GO:0000049">
    <property type="term" value="F:tRNA binding"/>
    <property type="evidence" value="ECO:0007669"/>
    <property type="project" value="UniProtKB-UniRule"/>
</dbReference>
<protein>
    <recommendedName>
        <fullName evidence="9">tRNA-binding domain-containing protein</fullName>
    </recommendedName>
</protein>
<keyword evidence="7" id="KW-0175">Coiled coil</keyword>
<dbReference type="Proteomes" id="UP000682733">
    <property type="component" value="Unassembled WGS sequence"/>
</dbReference>
<dbReference type="GO" id="GO:0006412">
    <property type="term" value="P:translation"/>
    <property type="evidence" value="ECO:0007669"/>
    <property type="project" value="UniProtKB-KW"/>
</dbReference>
<dbReference type="InterPro" id="IPR012340">
    <property type="entry name" value="NA-bd_OB-fold"/>
</dbReference>
<keyword evidence="4 6" id="KW-0694">RNA-binding</keyword>
<name>A0A8S2GZX0_9BILA</name>
<dbReference type="PANTHER" id="PTHR11586">
    <property type="entry name" value="TRNA-AMINOACYLATION COFACTOR ARC1 FAMILY MEMBER"/>
    <property type="match status" value="1"/>
</dbReference>
<feature type="domain" description="TRNA-binding" evidence="9">
    <location>
        <begin position="191"/>
        <end position="292"/>
    </location>
</feature>
<proteinExistence type="predicted"/>
<evidence type="ECO:0000256" key="6">
    <source>
        <dbReference type="PROSITE-ProRule" id="PRU00209"/>
    </source>
</evidence>
<evidence type="ECO:0000256" key="4">
    <source>
        <dbReference type="ARBA" id="ARBA00022884"/>
    </source>
</evidence>
<comment type="caution">
    <text evidence="11">The sequence shown here is derived from an EMBL/GenBank/DDBJ whole genome shotgun (WGS) entry which is preliminary data.</text>
</comment>
<sequence>MSYFRLISPLSKLNLFFITQYRKAQYGQVLSIMDIIEQKAALADSRIKKLKYLIDNISKKETLKPNSYIDILQEENNRLKTQVQKLLHETVSLEEQQGIIQCYDFIQKRPKINLIEAYQHGEEKFDIAGAVVASTETVTSLETKNETPQETSTAATNQNLSDTGKKSKKKAKDEMKKDQEKAKVPVNTAIDITRFDLRVGKILSVQKHPDADSLYVESIDIGEEKPRTVCSGLVNYMSLADLDQKLVIVLCNLKPAKMRGIFSEAMIMCASTTEKVELLEPPSTASPGDRVICEGYNCSTPDQQIKKELCDQILPDMKTNTNLEATFKNALWQMENGKGRIKSKTLAGVSIK</sequence>
<dbReference type="FunFam" id="2.40.50.140:FF:000047">
    <property type="entry name" value="tyrosine--tRNA ligase, cytoplasmic isoform X2"/>
    <property type="match status" value="1"/>
</dbReference>
<accession>A0A8S2GZX0</accession>
<dbReference type="PROSITE" id="PS50886">
    <property type="entry name" value="TRBD"/>
    <property type="match status" value="1"/>
</dbReference>
<comment type="subcellular location">
    <subcellularLocation>
        <location evidence="1">Cytoplasm</location>
    </subcellularLocation>
</comment>
<dbReference type="CDD" id="cd02799">
    <property type="entry name" value="tRNA_bind_EMAP-II_like"/>
    <property type="match status" value="1"/>
</dbReference>
<evidence type="ECO:0000256" key="5">
    <source>
        <dbReference type="ARBA" id="ARBA00022917"/>
    </source>
</evidence>
<dbReference type="PANTHER" id="PTHR11586:SF33">
    <property type="entry name" value="AMINOACYL TRNA SYNTHASE COMPLEX-INTERACTING MULTIFUNCTIONAL PROTEIN 1"/>
    <property type="match status" value="1"/>
</dbReference>